<organism evidence="2 3">
    <name type="scientific">Trinickia symbiotica</name>
    <dbReference type="NCBI Taxonomy" id="863227"/>
    <lineage>
        <taxon>Bacteria</taxon>
        <taxon>Pseudomonadati</taxon>
        <taxon>Pseudomonadota</taxon>
        <taxon>Betaproteobacteria</taxon>
        <taxon>Burkholderiales</taxon>
        <taxon>Burkholderiaceae</taxon>
        <taxon>Trinickia</taxon>
    </lineage>
</organism>
<comment type="caution">
    <text evidence="2">The sequence shown here is derived from an EMBL/GenBank/DDBJ whole genome shotgun (WGS) entry which is preliminary data.</text>
</comment>
<dbReference type="EMBL" id="PYUC01000004">
    <property type="protein sequence ID" value="PTB21058.1"/>
    <property type="molecule type" value="Genomic_DNA"/>
</dbReference>
<protein>
    <recommendedName>
        <fullName evidence="4">Pilus assembly protein</fullName>
    </recommendedName>
</protein>
<gene>
    <name evidence="2" type="ORF">C9I57_10090</name>
</gene>
<proteinExistence type="predicted"/>
<reference evidence="2 3" key="1">
    <citation type="submission" date="2018-03" db="EMBL/GenBank/DDBJ databases">
        <title>Whole genome analyses suggest that Burkholderia sensu lato contains two further novel genera in the rhizoxinica-symbiotica group Mycetohabitans gen. nov., and Trinickia gen. nov.: implications for the evolution of diazotrophy and nodulation in the Burkholderiaceae.</title>
        <authorList>
            <person name="Estrada De Los Santos P."/>
            <person name="Palmer M."/>
            <person name="Chavez-Ramirez B."/>
            <person name="Steenkamp E.T."/>
            <person name="Hirsch A.M."/>
            <person name="Manyaka P."/>
            <person name="Maluk M."/>
            <person name="Lafos M."/>
            <person name="Crook M."/>
            <person name="Gross E."/>
            <person name="Simon M.F."/>
            <person name="Bueno Dos Reis Junior F."/>
            <person name="Poole P.S."/>
            <person name="Venter S.N."/>
            <person name="James E.K."/>
        </authorList>
    </citation>
    <scope>NUCLEOTIDE SEQUENCE [LARGE SCALE GENOMIC DNA]</scope>
    <source>
        <strain evidence="2 3">JPY-366</strain>
    </source>
</reference>
<evidence type="ECO:0000313" key="2">
    <source>
        <dbReference type="EMBL" id="PTB21058.1"/>
    </source>
</evidence>
<sequence length="190" mass="20727">MTETLMIEMTSTGGRLRKDRRSPPRPRGSRREYRGAALPAVLLLASAMLAVSVASFNASIAAVRGAANFEDHLRAANAADAALSLCLRALDAGLAPVLPHVAGEPVRWRQSGVFESSAAFAPVPEWPGSARPPQCVIESGQVPRRPHARAHWVTARGFGADPISEAWLQLIVVRERGTEERRWRRIVERP</sequence>
<dbReference type="Proteomes" id="UP000240638">
    <property type="component" value="Unassembled WGS sequence"/>
</dbReference>
<feature type="region of interest" description="Disordered" evidence="1">
    <location>
        <begin position="9"/>
        <end position="32"/>
    </location>
</feature>
<dbReference type="AlphaFoldDB" id="A0A2T3XX20"/>
<evidence type="ECO:0000256" key="1">
    <source>
        <dbReference type="SAM" id="MobiDB-lite"/>
    </source>
</evidence>
<name>A0A2T3XX20_9BURK</name>
<feature type="compositionally biased region" description="Basic residues" evidence="1">
    <location>
        <begin position="15"/>
        <end position="28"/>
    </location>
</feature>
<evidence type="ECO:0008006" key="4">
    <source>
        <dbReference type="Google" id="ProtNLM"/>
    </source>
</evidence>
<accession>A0A2T3XX20</accession>
<evidence type="ECO:0000313" key="3">
    <source>
        <dbReference type="Proteomes" id="UP000240638"/>
    </source>
</evidence>